<gene>
    <name evidence="1" type="primary">USP53</name>
</gene>
<dbReference type="OrthoDB" id="205782at2759"/>
<dbReference type="AlphaFoldDB" id="L8E8X6"/>
<evidence type="ECO:0000313" key="1">
    <source>
        <dbReference type="EMBL" id="CCQ43614.1"/>
    </source>
</evidence>
<dbReference type="EMBL" id="HF584117">
    <property type="protein sequence ID" value="CCQ43614.1"/>
    <property type="molecule type" value="Genomic_DNA"/>
</dbReference>
<sequence length="41" mass="4903">MQTKLLENGMGKILTETWWQSWKSLSAWKYAITSPYQRLVK</sequence>
<protein>
    <submittedName>
        <fullName evidence="1">Alternative protein USP53</fullName>
    </submittedName>
</protein>
<organism evidence="1">
    <name type="scientific">Homo sapiens</name>
    <name type="common">Human</name>
    <dbReference type="NCBI Taxonomy" id="9606"/>
    <lineage>
        <taxon>Eukaryota</taxon>
        <taxon>Metazoa</taxon>
        <taxon>Chordata</taxon>
        <taxon>Craniata</taxon>
        <taxon>Vertebrata</taxon>
        <taxon>Euteleostomi</taxon>
        <taxon>Mammalia</taxon>
        <taxon>Eutheria</taxon>
        <taxon>Euarchontoglires</taxon>
        <taxon>Primates</taxon>
        <taxon>Haplorrhini</taxon>
        <taxon>Catarrhini</taxon>
        <taxon>Hominidae</taxon>
        <taxon>Homo</taxon>
    </lineage>
</organism>
<accession>L8E8X6</accession>
<dbReference type="ChiTaRS" id="USP53">
    <property type="organism name" value="human"/>
</dbReference>
<name>L8E8X6_HUMAN</name>
<reference evidence="1" key="1">
    <citation type="journal article" date="2013" name="PLoS ONE">
        <title>Direct detection of alternative open reading frames translation products in human significantly expands the proteome.</title>
        <authorList>
            <person name="Vanderperre B."/>
            <person name="Lucier J.-F."/>
            <person name="Motard J."/>
            <person name="Tremblay G."/>
            <person name="Vanderperre S."/>
            <person name="Wisztorski M."/>
            <person name="Salzet M."/>
            <person name="Boisvert F.-M."/>
            <person name="Roucou X."/>
        </authorList>
    </citation>
    <scope>NUCLEOTIDE SEQUENCE</scope>
</reference>
<proteinExistence type="predicted"/>